<dbReference type="Pfam" id="PF12071">
    <property type="entry name" value="DUF3551"/>
    <property type="match status" value="1"/>
</dbReference>
<dbReference type="EMBL" id="LLXX01000142">
    <property type="protein sequence ID" value="KRR03308.1"/>
    <property type="molecule type" value="Genomic_DNA"/>
</dbReference>
<accession>A0A0R3L5V7</accession>
<keyword evidence="1" id="KW-0732">Signal</keyword>
<evidence type="ECO:0000313" key="3">
    <source>
        <dbReference type="Proteomes" id="UP000051913"/>
    </source>
</evidence>
<proteinExistence type="predicted"/>
<dbReference type="OrthoDB" id="8229016at2"/>
<evidence type="ECO:0000256" key="1">
    <source>
        <dbReference type="SAM" id="SignalP"/>
    </source>
</evidence>
<dbReference type="STRING" id="1518501.CQ10_40000"/>
<dbReference type="Proteomes" id="UP000051913">
    <property type="component" value="Unassembled WGS sequence"/>
</dbReference>
<dbReference type="InterPro" id="IPR021937">
    <property type="entry name" value="DUF3551"/>
</dbReference>
<feature type="chain" id="PRO_5009796960" description="DUF3551 domain-containing protein" evidence="1">
    <location>
        <begin position="22"/>
        <end position="84"/>
    </location>
</feature>
<reference evidence="2 3" key="1">
    <citation type="submission" date="2014-03" db="EMBL/GenBank/DDBJ databases">
        <title>Bradyrhizobium valentinum sp. nov., isolated from effective nodules of Lupinus mariae-josephae, a lupine endemic of basic-lime soils in Eastern Spain.</title>
        <authorList>
            <person name="Duran D."/>
            <person name="Rey L."/>
            <person name="Navarro A."/>
            <person name="Busquets A."/>
            <person name="Imperial J."/>
            <person name="Ruiz-Argueso T."/>
        </authorList>
    </citation>
    <scope>NUCLEOTIDE SEQUENCE [LARGE SCALE GENOMIC DNA]</scope>
    <source>
        <strain evidence="2 3">LmjM3</strain>
    </source>
</reference>
<name>A0A0R3L5V7_9BRAD</name>
<dbReference type="AlphaFoldDB" id="A0A0R3L5V7"/>
<evidence type="ECO:0008006" key="4">
    <source>
        <dbReference type="Google" id="ProtNLM"/>
    </source>
</evidence>
<keyword evidence="3" id="KW-1185">Reference proteome</keyword>
<sequence>MRILALAILAIGMVSIGPAAAQTYDPAYPVCLHVYGRLNYYECRYTSLPQCNSSASGRAAQCVINPYFASAQEPAGYRRHRRVY</sequence>
<feature type="signal peptide" evidence="1">
    <location>
        <begin position="1"/>
        <end position="21"/>
    </location>
</feature>
<comment type="caution">
    <text evidence="2">The sequence shown here is derived from an EMBL/GenBank/DDBJ whole genome shotgun (WGS) entry which is preliminary data.</text>
</comment>
<gene>
    <name evidence="2" type="ORF">CP49_14915</name>
</gene>
<organism evidence="2 3">
    <name type="scientific">Bradyrhizobium valentinum</name>
    <dbReference type="NCBI Taxonomy" id="1518501"/>
    <lineage>
        <taxon>Bacteria</taxon>
        <taxon>Pseudomonadati</taxon>
        <taxon>Pseudomonadota</taxon>
        <taxon>Alphaproteobacteria</taxon>
        <taxon>Hyphomicrobiales</taxon>
        <taxon>Nitrobacteraceae</taxon>
        <taxon>Bradyrhizobium</taxon>
    </lineage>
</organism>
<evidence type="ECO:0000313" key="2">
    <source>
        <dbReference type="EMBL" id="KRR03308.1"/>
    </source>
</evidence>
<protein>
    <recommendedName>
        <fullName evidence="4">DUF3551 domain-containing protein</fullName>
    </recommendedName>
</protein>